<feature type="transmembrane region" description="Helical" evidence="2">
    <location>
        <begin position="37"/>
        <end position="63"/>
    </location>
</feature>
<evidence type="ECO:0000313" key="4">
    <source>
        <dbReference type="Proteomes" id="UP000239896"/>
    </source>
</evidence>
<dbReference type="EMBL" id="PVTM01000014">
    <property type="protein sequence ID" value="PRY69238.1"/>
    <property type="molecule type" value="Genomic_DNA"/>
</dbReference>
<reference evidence="3 4" key="1">
    <citation type="submission" date="2018-03" db="EMBL/GenBank/DDBJ databases">
        <title>Comparative analysis of microorganisms from saline springs in Andes Mountain Range, Colombia.</title>
        <authorList>
            <person name="Rubin E."/>
        </authorList>
    </citation>
    <scope>NUCLEOTIDE SEQUENCE [LARGE SCALE GENOMIC DNA]</scope>
    <source>
        <strain evidence="3 4">USBA 854</strain>
    </source>
</reference>
<gene>
    <name evidence="3" type="ORF">BCL64_11429</name>
</gene>
<protein>
    <submittedName>
        <fullName evidence="3">Extracellular solute-binding protein (Family 7)</fullName>
    </submittedName>
</protein>
<keyword evidence="4" id="KW-1185">Reference proteome</keyword>
<dbReference type="Proteomes" id="UP000239896">
    <property type="component" value="Unassembled WGS sequence"/>
</dbReference>
<keyword evidence="2" id="KW-0812">Transmembrane</keyword>
<dbReference type="RefSeq" id="WP_106231954.1">
    <property type="nucleotide sequence ID" value="NZ_PVTM01000014.1"/>
</dbReference>
<evidence type="ECO:0000256" key="2">
    <source>
        <dbReference type="SAM" id="Phobius"/>
    </source>
</evidence>
<dbReference type="InterPro" id="IPR038404">
    <property type="entry name" value="TRAP_DctP_sf"/>
</dbReference>
<dbReference type="Gene3D" id="3.40.190.170">
    <property type="entry name" value="Bacterial extracellular solute-binding protein, family 7"/>
    <property type="match status" value="1"/>
</dbReference>
<evidence type="ECO:0000256" key="1">
    <source>
        <dbReference type="ARBA" id="ARBA00022729"/>
    </source>
</evidence>
<keyword evidence="1" id="KW-0732">Signal</keyword>
<keyword evidence="2" id="KW-1133">Transmembrane helix</keyword>
<dbReference type="AlphaFoldDB" id="A0A2T0VGA6"/>
<evidence type="ECO:0000313" key="3">
    <source>
        <dbReference type="EMBL" id="PRY69238.1"/>
    </source>
</evidence>
<organism evidence="3 4">
    <name type="scientific">Halomonas ventosae</name>
    <dbReference type="NCBI Taxonomy" id="229007"/>
    <lineage>
        <taxon>Bacteria</taxon>
        <taxon>Pseudomonadati</taxon>
        <taxon>Pseudomonadota</taxon>
        <taxon>Gammaproteobacteria</taxon>
        <taxon>Oceanospirillales</taxon>
        <taxon>Halomonadaceae</taxon>
        <taxon>Halomonas</taxon>
    </lineage>
</organism>
<dbReference type="GO" id="GO:0055085">
    <property type="term" value="P:transmembrane transport"/>
    <property type="evidence" value="ECO:0007669"/>
    <property type="project" value="InterPro"/>
</dbReference>
<accession>A0A2T0VGA6</accession>
<keyword evidence="2" id="KW-0472">Membrane</keyword>
<proteinExistence type="predicted"/>
<dbReference type="InterPro" id="IPR018389">
    <property type="entry name" value="DctP_fam"/>
</dbReference>
<name>A0A2T0VGA6_9GAMM</name>
<sequence length="81" mass="9206">MGRRQQEGVEGHENSLANIYTMRFYEVQEYLPLTNHAYLTAVLGIVFAMMLAYLGFQLFSLTLERGMLSPAMRMPMALSIA</sequence>
<comment type="caution">
    <text evidence="3">The sequence shown here is derived from an EMBL/GenBank/DDBJ whole genome shotgun (WGS) entry which is preliminary data.</text>
</comment>
<dbReference type="Pfam" id="PF03480">
    <property type="entry name" value="DctP"/>
    <property type="match status" value="1"/>
</dbReference>